<evidence type="ECO:0000313" key="4">
    <source>
        <dbReference type="EMBL" id="KAE8736243.1"/>
    </source>
</evidence>
<comment type="caution">
    <text evidence="4">The sequence shown here is derived from an EMBL/GenBank/DDBJ whole genome shotgun (WGS) entry which is preliminary data.</text>
</comment>
<dbReference type="AlphaFoldDB" id="A0A6A3D3A2"/>
<feature type="domain" description="UPF0261" evidence="3">
    <location>
        <begin position="151"/>
        <end position="241"/>
    </location>
</feature>
<evidence type="ECO:0000313" key="5">
    <source>
        <dbReference type="Proteomes" id="UP000436088"/>
    </source>
</evidence>
<dbReference type="Pfam" id="PF23189">
    <property type="entry name" value="UPF0261_C"/>
    <property type="match status" value="2"/>
</dbReference>
<dbReference type="PANTHER" id="PTHR31862:SF1">
    <property type="entry name" value="UPF0261 DOMAIN PROTEIN (AFU_ORTHOLOGUE AFUA_1G10120)"/>
    <property type="match status" value="1"/>
</dbReference>
<dbReference type="InterPro" id="IPR056778">
    <property type="entry name" value="UPF0261_C"/>
</dbReference>
<dbReference type="InterPro" id="IPR044122">
    <property type="entry name" value="UPF0261_N"/>
</dbReference>
<protein>
    <submittedName>
        <fullName evidence="4">Detected protein of confused Function</fullName>
    </submittedName>
</protein>
<evidence type="ECO:0000259" key="3">
    <source>
        <dbReference type="Pfam" id="PF23189"/>
    </source>
</evidence>
<keyword evidence="1" id="KW-0812">Transmembrane</keyword>
<keyword evidence="1" id="KW-1133">Transmembrane helix</keyword>
<gene>
    <name evidence="4" type="ORF">F3Y22_tig00000083pilonHSYRG00006</name>
</gene>
<evidence type="ECO:0000256" key="1">
    <source>
        <dbReference type="SAM" id="Phobius"/>
    </source>
</evidence>
<feature type="transmembrane region" description="Helical" evidence="1">
    <location>
        <begin position="248"/>
        <end position="268"/>
    </location>
</feature>
<dbReference type="Proteomes" id="UP000436088">
    <property type="component" value="Unassembled WGS sequence"/>
</dbReference>
<evidence type="ECO:0000259" key="2">
    <source>
        <dbReference type="Pfam" id="PF06792"/>
    </source>
</evidence>
<dbReference type="PANTHER" id="PTHR31862">
    <property type="entry name" value="UPF0261 DOMAIN PROTEIN (AFU_ORTHOLOGUE AFUA_1G10120)"/>
    <property type="match status" value="1"/>
</dbReference>
<keyword evidence="5" id="KW-1185">Reference proteome</keyword>
<proteinExistence type="predicted"/>
<dbReference type="EMBL" id="VEPZ02000009">
    <property type="protein sequence ID" value="KAE8736243.1"/>
    <property type="molecule type" value="Genomic_DNA"/>
</dbReference>
<sequence length="274" mass="30686">MIDDRGEAVGVMRKSLQHFINKTQGDGLVAGDIGLEGTGGTSLLSSPFRSLPLGIPKLVINCSQWSNRTLRTVGITMYGVTTPCINVVNQRLQKEGYETLIFHATGVGGKAMESLVREGYTVLSFDVIIDKKILFVLSVGALDMVWPFDMCMRTTVDENKKFTGFIADKLNKSSSKVCVCLPQKGVSALDASEKPFYDPEATGALLNELQRLIQINNDQQVKMYPYHINDPEFAKAWLTRLWRFGRRILQILISLRLLLVSPGWTFIFKRMMTN</sequence>
<dbReference type="Pfam" id="PF06792">
    <property type="entry name" value="UPF0261"/>
    <property type="match status" value="1"/>
</dbReference>
<dbReference type="InterPro" id="IPR051353">
    <property type="entry name" value="Tobamovirus_resist_UPF0261"/>
</dbReference>
<name>A0A6A3D3A2_HIBSY</name>
<keyword evidence="1" id="KW-0472">Membrane</keyword>
<feature type="domain" description="UPF0261" evidence="2">
    <location>
        <begin position="3"/>
        <end position="61"/>
    </location>
</feature>
<feature type="domain" description="UPF0261" evidence="3">
    <location>
        <begin position="72"/>
        <end position="126"/>
    </location>
</feature>
<reference evidence="4" key="1">
    <citation type="submission" date="2019-09" db="EMBL/GenBank/DDBJ databases">
        <title>Draft genome information of white flower Hibiscus syriacus.</title>
        <authorList>
            <person name="Kim Y.-M."/>
        </authorList>
    </citation>
    <scope>NUCLEOTIDE SEQUENCE [LARGE SCALE GENOMIC DNA]</scope>
    <source>
        <strain evidence="4">YM2019G1</strain>
    </source>
</reference>
<organism evidence="4 5">
    <name type="scientific">Hibiscus syriacus</name>
    <name type="common">Rose of Sharon</name>
    <dbReference type="NCBI Taxonomy" id="106335"/>
    <lineage>
        <taxon>Eukaryota</taxon>
        <taxon>Viridiplantae</taxon>
        <taxon>Streptophyta</taxon>
        <taxon>Embryophyta</taxon>
        <taxon>Tracheophyta</taxon>
        <taxon>Spermatophyta</taxon>
        <taxon>Magnoliopsida</taxon>
        <taxon>eudicotyledons</taxon>
        <taxon>Gunneridae</taxon>
        <taxon>Pentapetalae</taxon>
        <taxon>rosids</taxon>
        <taxon>malvids</taxon>
        <taxon>Malvales</taxon>
        <taxon>Malvaceae</taxon>
        <taxon>Malvoideae</taxon>
        <taxon>Hibiscus</taxon>
    </lineage>
</organism>
<dbReference type="Gene3D" id="3.40.50.12030">
    <property type="entry name" value="Uncharacterised protein family UPF0261, NC domain"/>
    <property type="match status" value="2"/>
</dbReference>
<accession>A0A6A3D3A2</accession>